<evidence type="ECO:0000259" key="5">
    <source>
        <dbReference type="PROSITE" id="PS50110"/>
    </source>
</evidence>
<dbReference type="GO" id="GO:0006355">
    <property type="term" value="P:regulation of DNA-templated transcription"/>
    <property type="evidence" value="ECO:0007669"/>
    <property type="project" value="InterPro"/>
</dbReference>
<dbReference type="InterPro" id="IPR011006">
    <property type="entry name" value="CheY-like_superfamily"/>
</dbReference>
<dbReference type="SUPFAM" id="SSF46894">
    <property type="entry name" value="C-terminal effector domain of the bipartite response regulators"/>
    <property type="match status" value="1"/>
</dbReference>
<dbReference type="InterPro" id="IPR001789">
    <property type="entry name" value="Sig_transdc_resp-reg_receiver"/>
</dbReference>
<dbReference type="InterPro" id="IPR039420">
    <property type="entry name" value="WalR-like"/>
</dbReference>
<organism evidence="6 7">
    <name type="scientific">Catalinimonas alkaloidigena</name>
    <dbReference type="NCBI Taxonomy" id="1075417"/>
    <lineage>
        <taxon>Bacteria</taxon>
        <taxon>Pseudomonadati</taxon>
        <taxon>Bacteroidota</taxon>
        <taxon>Cytophagia</taxon>
        <taxon>Cytophagales</taxon>
        <taxon>Catalimonadaceae</taxon>
        <taxon>Catalinimonas</taxon>
    </lineage>
</organism>
<feature type="domain" description="Response regulatory" evidence="5">
    <location>
        <begin position="5"/>
        <end position="121"/>
    </location>
</feature>
<dbReference type="STRING" id="1075417.SAMN05421823_104322"/>
<evidence type="ECO:0000256" key="2">
    <source>
        <dbReference type="ARBA" id="ARBA00023125"/>
    </source>
</evidence>
<protein>
    <submittedName>
        <fullName evidence="6">DNA-binding response regulator, NarL/FixJ family, contains REC and HTH domains</fullName>
    </submittedName>
</protein>
<dbReference type="GO" id="GO:0003677">
    <property type="term" value="F:DNA binding"/>
    <property type="evidence" value="ECO:0007669"/>
    <property type="project" value="UniProtKB-KW"/>
</dbReference>
<dbReference type="PANTHER" id="PTHR43214">
    <property type="entry name" value="TWO-COMPONENT RESPONSE REGULATOR"/>
    <property type="match status" value="1"/>
</dbReference>
<dbReference type="InterPro" id="IPR058245">
    <property type="entry name" value="NreC/VraR/RcsB-like_REC"/>
</dbReference>
<accession>A0A1G9H5Q5</accession>
<dbReference type="GO" id="GO:0000160">
    <property type="term" value="P:phosphorelay signal transduction system"/>
    <property type="evidence" value="ECO:0007669"/>
    <property type="project" value="InterPro"/>
</dbReference>
<dbReference type="OrthoDB" id="9797341at2"/>
<dbReference type="PROSITE" id="PS50110">
    <property type="entry name" value="RESPONSE_REGULATORY"/>
    <property type="match status" value="1"/>
</dbReference>
<dbReference type="SMART" id="SM00448">
    <property type="entry name" value="REC"/>
    <property type="match status" value="1"/>
</dbReference>
<dbReference type="AlphaFoldDB" id="A0A1G9H5Q5"/>
<feature type="domain" description="HTH luxR-type" evidence="4">
    <location>
        <begin position="149"/>
        <end position="214"/>
    </location>
</feature>
<keyword evidence="7" id="KW-1185">Reference proteome</keyword>
<dbReference type="InterPro" id="IPR016032">
    <property type="entry name" value="Sig_transdc_resp-reg_C-effctor"/>
</dbReference>
<proteinExistence type="predicted"/>
<keyword evidence="2 6" id="KW-0238">DNA-binding</keyword>
<dbReference type="CDD" id="cd17535">
    <property type="entry name" value="REC_NarL-like"/>
    <property type="match status" value="1"/>
</dbReference>
<evidence type="ECO:0000259" key="4">
    <source>
        <dbReference type="PROSITE" id="PS50043"/>
    </source>
</evidence>
<dbReference type="RefSeq" id="WP_089682333.1">
    <property type="nucleotide sequence ID" value="NZ_FNFO01000004.1"/>
</dbReference>
<evidence type="ECO:0000256" key="3">
    <source>
        <dbReference type="PROSITE-ProRule" id="PRU00169"/>
    </source>
</evidence>
<dbReference type="EMBL" id="FNFO01000004">
    <property type="protein sequence ID" value="SDL08094.1"/>
    <property type="molecule type" value="Genomic_DNA"/>
</dbReference>
<dbReference type="Pfam" id="PF00196">
    <property type="entry name" value="GerE"/>
    <property type="match status" value="1"/>
</dbReference>
<feature type="modified residue" description="4-aspartylphosphate" evidence="3">
    <location>
        <position position="56"/>
    </location>
</feature>
<name>A0A1G9H5Q5_9BACT</name>
<evidence type="ECO:0000313" key="6">
    <source>
        <dbReference type="EMBL" id="SDL08094.1"/>
    </source>
</evidence>
<gene>
    <name evidence="6" type="ORF">SAMN05421823_104322</name>
</gene>
<dbReference type="CDD" id="cd06170">
    <property type="entry name" value="LuxR_C_like"/>
    <property type="match status" value="1"/>
</dbReference>
<sequence>MPPVRLAIADDHQIFRQGLLACLRECDAIDVLIEAVNGRDLLDKMQATPVDVVLMDIKMPMMDGMKATEALRQKYTDTQVLALSMFDDDQYILNMMRAGAAGYLLKNAAPDEIIEAVTTVQHKGYYFNDRVSVALIKKLVNPQALPDPPPAAQVDLNERELEVLTLICQEYTSAEIADQLCLSTRTVEGYRTRLFEKIGAKNTVGLVMYAIRNGLIHV</sequence>
<reference evidence="6 7" key="1">
    <citation type="submission" date="2016-10" db="EMBL/GenBank/DDBJ databases">
        <authorList>
            <person name="de Groot N.N."/>
        </authorList>
    </citation>
    <scope>NUCLEOTIDE SEQUENCE [LARGE SCALE GENOMIC DNA]</scope>
    <source>
        <strain evidence="6 7">DSM 25186</strain>
    </source>
</reference>
<dbReference type="Gene3D" id="3.40.50.2300">
    <property type="match status" value="1"/>
</dbReference>
<dbReference type="PROSITE" id="PS50043">
    <property type="entry name" value="HTH_LUXR_2"/>
    <property type="match status" value="1"/>
</dbReference>
<dbReference type="InterPro" id="IPR000792">
    <property type="entry name" value="Tscrpt_reg_LuxR_C"/>
</dbReference>
<dbReference type="Pfam" id="PF00072">
    <property type="entry name" value="Response_reg"/>
    <property type="match status" value="1"/>
</dbReference>
<evidence type="ECO:0000313" key="7">
    <source>
        <dbReference type="Proteomes" id="UP000198510"/>
    </source>
</evidence>
<evidence type="ECO:0000256" key="1">
    <source>
        <dbReference type="ARBA" id="ARBA00022553"/>
    </source>
</evidence>
<keyword evidence="1 3" id="KW-0597">Phosphoprotein</keyword>
<dbReference type="Proteomes" id="UP000198510">
    <property type="component" value="Unassembled WGS sequence"/>
</dbReference>
<dbReference type="SMART" id="SM00421">
    <property type="entry name" value="HTH_LUXR"/>
    <property type="match status" value="1"/>
</dbReference>
<dbReference type="PRINTS" id="PR00038">
    <property type="entry name" value="HTHLUXR"/>
</dbReference>
<dbReference type="PANTHER" id="PTHR43214:SF43">
    <property type="entry name" value="TWO-COMPONENT RESPONSE REGULATOR"/>
    <property type="match status" value="1"/>
</dbReference>
<dbReference type="SUPFAM" id="SSF52172">
    <property type="entry name" value="CheY-like"/>
    <property type="match status" value="1"/>
</dbReference>